<protein>
    <submittedName>
        <fullName evidence="1">Uncharacterized protein</fullName>
    </submittedName>
</protein>
<name>A0AAE0ZNR1_9GAST</name>
<dbReference type="Proteomes" id="UP001283361">
    <property type="component" value="Unassembled WGS sequence"/>
</dbReference>
<dbReference type="EMBL" id="JAWDGP010003602">
    <property type="protein sequence ID" value="KAK3772804.1"/>
    <property type="molecule type" value="Genomic_DNA"/>
</dbReference>
<keyword evidence="2" id="KW-1185">Reference proteome</keyword>
<sequence length="134" mass="14937">MPDKDVQPYSSEETALLTKKFQRAHVIGCSTYTQEQADNPGKSRKQPYTSVSWPISIPSTIYVQSSPLHYAPGFLQPHSFLLTSVSPPTEQKDVELIFEESQALWLIDPARPSTFASIMRVNGSISPTENFSCT</sequence>
<evidence type="ECO:0000313" key="1">
    <source>
        <dbReference type="EMBL" id="KAK3772804.1"/>
    </source>
</evidence>
<evidence type="ECO:0000313" key="2">
    <source>
        <dbReference type="Proteomes" id="UP001283361"/>
    </source>
</evidence>
<organism evidence="1 2">
    <name type="scientific">Elysia crispata</name>
    <name type="common">lettuce slug</name>
    <dbReference type="NCBI Taxonomy" id="231223"/>
    <lineage>
        <taxon>Eukaryota</taxon>
        <taxon>Metazoa</taxon>
        <taxon>Spiralia</taxon>
        <taxon>Lophotrochozoa</taxon>
        <taxon>Mollusca</taxon>
        <taxon>Gastropoda</taxon>
        <taxon>Heterobranchia</taxon>
        <taxon>Euthyneura</taxon>
        <taxon>Panpulmonata</taxon>
        <taxon>Sacoglossa</taxon>
        <taxon>Placobranchoidea</taxon>
        <taxon>Plakobranchidae</taxon>
        <taxon>Elysia</taxon>
    </lineage>
</organism>
<dbReference type="AlphaFoldDB" id="A0AAE0ZNR1"/>
<gene>
    <name evidence="1" type="ORF">RRG08_000284</name>
</gene>
<proteinExistence type="predicted"/>
<reference evidence="1" key="1">
    <citation type="journal article" date="2023" name="G3 (Bethesda)">
        <title>A reference genome for the long-term kleptoplast-retaining sea slug Elysia crispata morphotype clarki.</title>
        <authorList>
            <person name="Eastman K.E."/>
            <person name="Pendleton A.L."/>
            <person name="Shaikh M.A."/>
            <person name="Suttiyut T."/>
            <person name="Ogas R."/>
            <person name="Tomko P."/>
            <person name="Gavelis G."/>
            <person name="Widhalm J.R."/>
            <person name="Wisecaver J.H."/>
        </authorList>
    </citation>
    <scope>NUCLEOTIDE SEQUENCE</scope>
    <source>
        <strain evidence="1">ECLA1</strain>
    </source>
</reference>
<comment type="caution">
    <text evidence="1">The sequence shown here is derived from an EMBL/GenBank/DDBJ whole genome shotgun (WGS) entry which is preliminary data.</text>
</comment>
<accession>A0AAE0ZNR1</accession>